<accession>A0A101FGE7</accession>
<protein>
    <recommendedName>
        <fullName evidence="3">Type 4 fimbrial biogenesis protein PilX N-terminal domain-containing protein</fullName>
    </recommendedName>
</protein>
<evidence type="ECO:0000313" key="1">
    <source>
        <dbReference type="EMBL" id="KUK36575.1"/>
    </source>
</evidence>
<organism evidence="1 2">
    <name type="scientific">Thermacetogenium phaeum</name>
    <dbReference type="NCBI Taxonomy" id="85874"/>
    <lineage>
        <taxon>Bacteria</taxon>
        <taxon>Bacillati</taxon>
        <taxon>Bacillota</taxon>
        <taxon>Clostridia</taxon>
        <taxon>Thermoanaerobacterales</taxon>
        <taxon>Thermoanaerobacteraceae</taxon>
        <taxon>Thermacetogenium</taxon>
    </lineage>
</organism>
<gene>
    <name evidence="1" type="ORF">XD66_0718</name>
</gene>
<comment type="caution">
    <text evidence="1">The sequence shown here is derived from an EMBL/GenBank/DDBJ whole genome shotgun (WGS) entry which is preliminary data.</text>
</comment>
<dbReference type="AlphaFoldDB" id="A0A101FGE7"/>
<reference evidence="2" key="1">
    <citation type="journal article" date="2015" name="MBio">
        <title>Genome-Resolved Metagenomic Analysis Reveals Roles for Candidate Phyla and Other Microbial Community Members in Biogeochemical Transformations in Oil Reservoirs.</title>
        <authorList>
            <person name="Hu P."/>
            <person name="Tom L."/>
            <person name="Singh A."/>
            <person name="Thomas B.C."/>
            <person name="Baker B.J."/>
            <person name="Piceno Y.M."/>
            <person name="Andersen G.L."/>
            <person name="Banfield J.F."/>
        </authorList>
    </citation>
    <scope>NUCLEOTIDE SEQUENCE [LARGE SCALE GENOMIC DNA]</scope>
</reference>
<proteinExistence type="predicted"/>
<dbReference type="PATRIC" id="fig|85874.4.peg.60"/>
<dbReference type="Proteomes" id="UP000053326">
    <property type="component" value="Unassembled WGS sequence"/>
</dbReference>
<evidence type="ECO:0000313" key="2">
    <source>
        <dbReference type="Proteomes" id="UP000053326"/>
    </source>
</evidence>
<evidence type="ECO:0008006" key="3">
    <source>
        <dbReference type="Google" id="ProtNLM"/>
    </source>
</evidence>
<sequence length="393" mass="42344">MISGQRGQALVIVLLLTTAVFIIGGAGLALSSTARKNAVQEVHQKKAYYIAEAGVERALLKLKTDPTWRDNEGDDLRVEYAGGKIESVMVADADESMDIGKLVEIESTGTFRSARSTLWVTALVQSPLDVFGGFTILPDEEESDFVFTGNVTITNATGSNGTGRVILRGNLTLSGNSKVDADLYISGQLTEKNKIEGSLFEYYSDIPPFPPVDEGILRRKALERNHFYSSEQNVKFGEKGIDISDLDQGDIYFVEGDMTISGTYGGGPAIIAATGNINIDDNLKMASDDGNLLVLVCLGDEKVVRIKKGNAEVEALIISHGGFDINGNAILLGATLAKHLVKPDNKLNGTLTIECEPELVMRSLSSFIPEFFASEVKIKSWQESYGGSLSSTT</sequence>
<name>A0A101FGE7_9THEO</name>
<dbReference type="EMBL" id="LGFO01000072">
    <property type="protein sequence ID" value="KUK36575.1"/>
    <property type="molecule type" value="Genomic_DNA"/>
</dbReference>